<feature type="region of interest" description="Disordered" evidence="1">
    <location>
        <begin position="1"/>
        <end position="64"/>
    </location>
</feature>
<organism evidence="2 3">
    <name type="scientific">Mucor flavus</name>
    <dbReference type="NCBI Taxonomy" id="439312"/>
    <lineage>
        <taxon>Eukaryota</taxon>
        <taxon>Fungi</taxon>
        <taxon>Fungi incertae sedis</taxon>
        <taxon>Mucoromycota</taxon>
        <taxon>Mucoromycotina</taxon>
        <taxon>Mucoromycetes</taxon>
        <taxon>Mucorales</taxon>
        <taxon>Mucorineae</taxon>
        <taxon>Mucoraceae</taxon>
        <taxon>Mucor</taxon>
    </lineage>
</organism>
<evidence type="ECO:0000313" key="3">
    <source>
        <dbReference type="Proteomes" id="UP001473302"/>
    </source>
</evidence>
<accession>A0ABP9Z224</accession>
<feature type="region of interest" description="Disordered" evidence="1">
    <location>
        <begin position="92"/>
        <end position="171"/>
    </location>
</feature>
<sequence length="249" mass="28270">MQKNTHNDREKGAIRARIVADYNQKAPENRVVTRSSAEQKGKWRRMTKSFTEKYARRRTSGRSGSAVDIVYDKLEDLLKKYPSILPQLVDNLPSDSAESSNCSSRPSFPSVSDTERQRPDLPHGLEPPSTRRRTEKSSPTPNTLSSAPPPINPPSVPPPPPPPPPHARSQQGNLSDMEAMLNRVVESQRQFQQSLFEDFQASMERRNDLDNHIAEALIASLDRTSDIIEQTGLIMRELNEDIRRQRHDR</sequence>
<feature type="compositionally biased region" description="Low complexity" evidence="1">
    <location>
        <begin position="99"/>
        <end position="112"/>
    </location>
</feature>
<reference evidence="2 3" key="1">
    <citation type="submission" date="2024-04" db="EMBL/GenBank/DDBJ databases">
        <title>genome sequences of Mucor flavus KT1a and Helicostylum pulchrum KT1b strains isolated from the surface of a dry-aged beef.</title>
        <authorList>
            <person name="Toyotome T."/>
            <person name="Hosono M."/>
            <person name="Torimaru M."/>
            <person name="Fukuda K."/>
            <person name="Mikami N."/>
        </authorList>
    </citation>
    <scope>NUCLEOTIDE SEQUENCE [LARGE SCALE GENOMIC DNA]</scope>
    <source>
        <strain evidence="2 3">KT1a</strain>
    </source>
</reference>
<proteinExistence type="predicted"/>
<dbReference type="Proteomes" id="UP001473302">
    <property type="component" value="Unassembled WGS sequence"/>
</dbReference>
<feature type="compositionally biased region" description="Basic and acidic residues" evidence="1">
    <location>
        <begin position="1"/>
        <end position="13"/>
    </location>
</feature>
<feature type="compositionally biased region" description="Polar residues" evidence="1">
    <location>
        <begin position="137"/>
        <end position="146"/>
    </location>
</feature>
<evidence type="ECO:0000313" key="2">
    <source>
        <dbReference type="EMBL" id="GAA5813147.1"/>
    </source>
</evidence>
<keyword evidence="3" id="KW-1185">Reference proteome</keyword>
<protein>
    <submittedName>
        <fullName evidence="2">Uncharacterized protein</fullName>
    </submittedName>
</protein>
<gene>
    <name evidence="2" type="ORF">MFLAVUS_006617</name>
</gene>
<evidence type="ECO:0000256" key="1">
    <source>
        <dbReference type="SAM" id="MobiDB-lite"/>
    </source>
</evidence>
<comment type="caution">
    <text evidence="2">The sequence shown here is derived from an EMBL/GenBank/DDBJ whole genome shotgun (WGS) entry which is preliminary data.</text>
</comment>
<name>A0ABP9Z224_9FUNG</name>
<dbReference type="EMBL" id="BAABUK010000015">
    <property type="protein sequence ID" value="GAA5813147.1"/>
    <property type="molecule type" value="Genomic_DNA"/>
</dbReference>
<feature type="compositionally biased region" description="Basic and acidic residues" evidence="1">
    <location>
        <begin position="113"/>
        <end position="123"/>
    </location>
</feature>
<feature type="compositionally biased region" description="Pro residues" evidence="1">
    <location>
        <begin position="147"/>
        <end position="166"/>
    </location>
</feature>